<dbReference type="Proteomes" id="UP001153712">
    <property type="component" value="Chromosome 1"/>
</dbReference>
<dbReference type="PANTHER" id="PTHR24223:SF448">
    <property type="entry name" value="FI20146P1-RELATED"/>
    <property type="match status" value="1"/>
</dbReference>
<keyword evidence="4" id="KW-0677">Repeat</keyword>
<dbReference type="CDD" id="cd18580">
    <property type="entry name" value="ABC_6TM_ABCC_D2"/>
    <property type="match status" value="1"/>
</dbReference>
<dbReference type="PROSITE" id="PS50929">
    <property type="entry name" value="ABC_TM1F"/>
    <property type="match status" value="2"/>
</dbReference>
<dbReference type="PROSITE" id="PS00211">
    <property type="entry name" value="ABC_TRANSPORTER_1"/>
    <property type="match status" value="2"/>
</dbReference>
<dbReference type="PANTHER" id="PTHR24223">
    <property type="entry name" value="ATP-BINDING CASSETTE SUB-FAMILY C"/>
    <property type="match status" value="1"/>
</dbReference>
<dbReference type="InterPro" id="IPR003439">
    <property type="entry name" value="ABC_transporter-like_ATP-bd"/>
</dbReference>
<keyword evidence="5" id="KW-0547">Nucleotide-binding</keyword>
<dbReference type="InterPro" id="IPR050173">
    <property type="entry name" value="ABC_transporter_C-like"/>
</dbReference>
<dbReference type="FunFam" id="1.20.1560.10:FF:000013">
    <property type="entry name" value="ABC transporter C family member 2"/>
    <property type="match status" value="1"/>
</dbReference>
<dbReference type="SUPFAM" id="SSF90123">
    <property type="entry name" value="ABC transporter transmembrane region"/>
    <property type="match status" value="2"/>
</dbReference>
<dbReference type="SUPFAM" id="SSF52540">
    <property type="entry name" value="P-loop containing nucleoside triphosphate hydrolases"/>
    <property type="match status" value="2"/>
</dbReference>
<dbReference type="PROSITE" id="PS50893">
    <property type="entry name" value="ABC_TRANSPORTER_2"/>
    <property type="match status" value="2"/>
</dbReference>
<sequence>MIREKNKNTKKNPRERANCFSLITFWYITDLIKKGYYKKTIEEDDLYEVTKRCESKTCGDRIEEEYRKQKTGGKPPSLFHVLYKIYGFRYLLWGITQLIAELINRIMQPNAVSNLVYYFTPGQTKMTKFDAILNAGMLLFANLYQKMYFHNYDLFLNLIGIEVRTSLCSFLFRKVLKLSPAAVSQANLGNVVTLITKDVQQIKRTIFIFNDSWVFTLTVCTTCFLLYLKIGAVSLIASGVFICAIPLEVLIGKFINKLRTETCEKTDQRLQLTQEILTAIKIIKMYAWEEFFERKIDSARRKEVAKMLIVFYLRMILMLIGTIVSKIGLYLLIMGYIWMDEPTDASVVFFITAHFETLRIYFAHLLPSSFGKIAEFSTTLSRINKVLQTEEINTDNDFSNTPTPSIHLDNVTIAIDDKEIIKNIYFNAITGLTLITGKVGSGKSLLLKTMLQEYPLKGGTLRVEGKISYASQNPWLFPSTIKQNILFGEKFDANRYAEVLRVCALKYDLNLFEKGDETILTDNGQNLSKGQQARVNLARAVYKQSDIYLLDDCLSALDAHVRNFIYNECIKNFLSSKICLLITQDESKFDREDVFAMNDGVLQKYSSDNSIKDSSELRDLNESSPEEIGFSEFESHETDELLETEQTVHENIYEEQLKQGGVDAMVYKKYISHGGGLLILLMNLLLIGFNQASDSYCEKLLSVWSDEKQRVLNLQINITISSTNSSELRDALETADSRAASTFRTYTIMLAVAVVLELVRTYTFLDFCRRASIRIHESMVRTVLHAAVTFFDSHFIGNILNRFSQDITNVDENLPFELSGSLGVLFSVGGAVALLVSVNPYFLIYALLLFCTYLIYSKIYLPIARNLQRLEASTRSPMIGHLNAALEGATTIRAFRAENLVINEYEKRQDVFTSAHYTLMNFQYAFAFFMQTMAAAMVTMVVSTFILFDTDASAGNIGLGLMQVLSLGSLVQTTLKSWADLESTMTATERALEYTGIKTESKKGTISNNWPNKATIKYENVSLSYNANEIVLDELNFSVDSKEKIGIVGRTGAGKSSIVSTIFRLYDVEGTILIDGVNIGSLPLEFLRRNLAIIPQDPVLFSGSIRSNLDPFRKSTDEELWTVLERTHLKRFIARLDADARASNFSLGQKQMVCVARAILADARIVVLDEATANLDPDTERLIRRTISENFAECTVLIIAHRLETVLECDKIMVLDRGRIVEFDQPGVLLQDNNGWLSRMISRDDVRRKSPLD</sequence>
<feature type="domain" description="ABC transporter" evidence="10">
    <location>
        <begin position="406"/>
        <end position="631"/>
    </location>
</feature>
<feature type="domain" description="ABC transporter" evidence="10">
    <location>
        <begin position="1016"/>
        <end position="1242"/>
    </location>
</feature>
<dbReference type="GO" id="GO:0016020">
    <property type="term" value="C:membrane"/>
    <property type="evidence" value="ECO:0007669"/>
    <property type="project" value="UniProtKB-SubCell"/>
</dbReference>
<dbReference type="InterPro" id="IPR044726">
    <property type="entry name" value="ABCC_6TM_D2"/>
</dbReference>
<feature type="domain" description="ABC transmembrane type-1" evidence="11">
    <location>
        <begin position="152"/>
        <end position="351"/>
    </location>
</feature>
<feature type="transmembrane region" description="Helical" evidence="9">
    <location>
        <begin position="233"/>
        <end position="251"/>
    </location>
</feature>
<dbReference type="FunFam" id="3.40.50.300:FF:000163">
    <property type="entry name" value="Multidrug resistance-associated protein member 4"/>
    <property type="match status" value="1"/>
</dbReference>
<keyword evidence="6" id="KW-0067">ATP-binding</keyword>
<evidence type="ECO:0000256" key="6">
    <source>
        <dbReference type="ARBA" id="ARBA00022840"/>
    </source>
</evidence>
<protein>
    <submittedName>
        <fullName evidence="12">Uncharacterized protein</fullName>
    </submittedName>
</protein>
<organism evidence="12 13">
    <name type="scientific">Phyllotreta striolata</name>
    <name type="common">Striped flea beetle</name>
    <name type="synonym">Crioceris striolata</name>
    <dbReference type="NCBI Taxonomy" id="444603"/>
    <lineage>
        <taxon>Eukaryota</taxon>
        <taxon>Metazoa</taxon>
        <taxon>Ecdysozoa</taxon>
        <taxon>Arthropoda</taxon>
        <taxon>Hexapoda</taxon>
        <taxon>Insecta</taxon>
        <taxon>Pterygota</taxon>
        <taxon>Neoptera</taxon>
        <taxon>Endopterygota</taxon>
        <taxon>Coleoptera</taxon>
        <taxon>Polyphaga</taxon>
        <taxon>Cucujiformia</taxon>
        <taxon>Chrysomeloidea</taxon>
        <taxon>Chrysomelidae</taxon>
        <taxon>Galerucinae</taxon>
        <taxon>Alticini</taxon>
        <taxon>Phyllotreta</taxon>
    </lineage>
</organism>
<evidence type="ECO:0000259" key="11">
    <source>
        <dbReference type="PROSITE" id="PS50929"/>
    </source>
</evidence>
<gene>
    <name evidence="12" type="ORF">PHYEVI_LOCUS1419</name>
</gene>
<dbReference type="FunFam" id="1.20.1560.10:FF:000006">
    <property type="entry name" value="ATP-binding cassette, sub-family C (CFTR/MRP), member 9"/>
    <property type="match status" value="1"/>
</dbReference>
<evidence type="ECO:0000256" key="1">
    <source>
        <dbReference type="ARBA" id="ARBA00004141"/>
    </source>
</evidence>
<dbReference type="SMART" id="SM00382">
    <property type="entry name" value="AAA"/>
    <property type="match status" value="2"/>
</dbReference>
<dbReference type="InterPro" id="IPR003593">
    <property type="entry name" value="AAA+_ATPase"/>
</dbReference>
<dbReference type="FunFam" id="3.40.50.300:FF:000973">
    <property type="entry name" value="Multidrug resistance-associated protein 4"/>
    <property type="match status" value="1"/>
</dbReference>
<feature type="domain" description="ABC transmembrane type-1" evidence="11">
    <location>
        <begin position="746"/>
        <end position="983"/>
    </location>
</feature>
<dbReference type="InterPro" id="IPR027417">
    <property type="entry name" value="P-loop_NTPase"/>
</dbReference>
<dbReference type="Pfam" id="PF00005">
    <property type="entry name" value="ABC_tran"/>
    <property type="match status" value="2"/>
</dbReference>
<keyword evidence="2" id="KW-0813">Transport</keyword>
<evidence type="ECO:0000313" key="13">
    <source>
        <dbReference type="Proteomes" id="UP001153712"/>
    </source>
</evidence>
<evidence type="ECO:0000259" key="10">
    <source>
        <dbReference type="PROSITE" id="PS50893"/>
    </source>
</evidence>
<keyword evidence="13" id="KW-1185">Reference proteome</keyword>
<dbReference type="InterPro" id="IPR044746">
    <property type="entry name" value="ABCC_6TM_D1"/>
</dbReference>
<evidence type="ECO:0000256" key="9">
    <source>
        <dbReference type="SAM" id="Phobius"/>
    </source>
</evidence>
<dbReference type="OrthoDB" id="6500128at2759"/>
<feature type="transmembrane region" description="Helical" evidence="9">
    <location>
        <begin position="818"/>
        <end position="836"/>
    </location>
</feature>
<evidence type="ECO:0000313" key="12">
    <source>
        <dbReference type="EMBL" id="CAG9854959.1"/>
    </source>
</evidence>
<dbReference type="CDD" id="cd03244">
    <property type="entry name" value="ABCC_MRP_domain2"/>
    <property type="match status" value="1"/>
</dbReference>
<keyword evidence="8 9" id="KW-0472">Membrane</keyword>
<dbReference type="InterPro" id="IPR036640">
    <property type="entry name" value="ABC1_TM_sf"/>
</dbReference>
<feature type="transmembrane region" description="Helical" evidence="9">
    <location>
        <begin position="311"/>
        <end position="339"/>
    </location>
</feature>
<reference evidence="12" key="1">
    <citation type="submission" date="2022-01" db="EMBL/GenBank/DDBJ databases">
        <authorList>
            <person name="King R."/>
        </authorList>
    </citation>
    <scope>NUCLEOTIDE SEQUENCE</scope>
</reference>
<dbReference type="CDD" id="cd18579">
    <property type="entry name" value="ABC_6TM_ABCC_D1"/>
    <property type="match status" value="1"/>
</dbReference>
<evidence type="ECO:0000256" key="5">
    <source>
        <dbReference type="ARBA" id="ARBA00022741"/>
    </source>
</evidence>
<dbReference type="Gene3D" id="1.20.1560.10">
    <property type="entry name" value="ABC transporter type 1, transmembrane domain"/>
    <property type="match status" value="2"/>
</dbReference>
<accession>A0A9N9XJM8</accession>
<evidence type="ECO:0000256" key="4">
    <source>
        <dbReference type="ARBA" id="ARBA00022737"/>
    </source>
</evidence>
<feature type="transmembrane region" description="Helical" evidence="9">
    <location>
        <begin position="842"/>
        <end position="861"/>
    </location>
</feature>
<evidence type="ECO:0000256" key="2">
    <source>
        <dbReference type="ARBA" id="ARBA00022448"/>
    </source>
</evidence>
<dbReference type="Pfam" id="PF00664">
    <property type="entry name" value="ABC_membrane"/>
    <property type="match status" value="2"/>
</dbReference>
<dbReference type="AlphaFoldDB" id="A0A9N9XJM8"/>
<feature type="transmembrane region" description="Helical" evidence="9">
    <location>
        <begin position="924"/>
        <end position="948"/>
    </location>
</feature>
<evidence type="ECO:0000256" key="3">
    <source>
        <dbReference type="ARBA" id="ARBA00022692"/>
    </source>
</evidence>
<comment type="subcellular location">
    <subcellularLocation>
        <location evidence="1">Membrane</location>
        <topology evidence="1">Multi-pass membrane protein</topology>
    </subcellularLocation>
</comment>
<dbReference type="GO" id="GO:0005524">
    <property type="term" value="F:ATP binding"/>
    <property type="evidence" value="ECO:0007669"/>
    <property type="project" value="UniProtKB-KW"/>
</dbReference>
<evidence type="ECO:0000256" key="8">
    <source>
        <dbReference type="ARBA" id="ARBA00023136"/>
    </source>
</evidence>
<dbReference type="InterPro" id="IPR011527">
    <property type="entry name" value="ABC1_TM_dom"/>
</dbReference>
<dbReference type="Gene3D" id="3.40.50.300">
    <property type="entry name" value="P-loop containing nucleotide triphosphate hydrolases"/>
    <property type="match status" value="2"/>
</dbReference>
<name>A0A9N9XJM8_PHYSR</name>
<feature type="transmembrane region" description="Helical" evidence="9">
    <location>
        <begin position="670"/>
        <end position="689"/>
    </location>
</feature>
<evidence type="ECO:0000256" key="7">
    <source>
        <dbReference type="ARBA" id="ARBA00022989"/>
    </source>
</evidence>
<feature type="transmembrane region" description="Helical" evidence="9">
    <location>
        <begin position="206"/>
        <end position="227"/>
    </location>
</feature>
<feature type="transmembrane region" description="Helical" evidence="9">
    <location>
        <begin position="746"/>
        <end position="765"/>
    </location>
</feature>
<keyword evidence="7 9" id="KW-1133">Transmembrane helix</keyword>
<dbReference type="EMBL" id="OU900094">
    <property type="protein sequence ID" value="CAG9854959.1"/>
    <property type="molecule type" value="Genomic_DNA"/>
</dbReference>
<dbReference type="GO" id="GO:0140359">
    <property type="term" value="F:ABC-type transporter activity"/>
    <property type="evidence" value="ECO:0007669"/>
    <property type="project" value="InterPro"/>
</dbReference>
<keyword evidence="3 9" id="KW-0812">Transmembrane</keyword>
<proteinExistence type="predicted"/>
<dbReference type="InterPro" id="IPR017871">
    <property type="entry name" value="ABC_transporter-like_CS"/>
</dbReference>
<dbReference type="GO" id="GO:0016887">
    <property type="term" value="F:ATP hydrolysis activity"/>
    <property type="evidence" value="ECO:0007669"/>
    <property type="project" value="InterPro"/>
</dbReference>